<reference evidence="2 3" key="1">
    <citation type="journal article" name="Sci. Rep.">
        <title>Genome-scale phylogenetic analyses confirm Olpidium as the closest living zoosporic fungus to the non-flagellated, terrestrial fungi.</title>
        <authorList>
            <person name="Chang Y."/>
            <person name="Rochon D."/>
            <person name="Sekimoto S."/>
            <person name="Wang Y."/>
            <person name="Chovatia M."/>
            <person name="Sandor L."/>
            <person name="Salamov A."/>
            <person name="Grigoriev I.V."/>
            <person name="Stajich J.E."/>
            <person name="Spatafora J.W."/>
        </authorList>
    </citation>
    <scope>NUCLEOTIDE SEQUENCE [LARGE SCALE GENOMIC DNA]</scope>
    <source>
        <strain evidence="2">S191</strain>
    </source>
</reference>
<accession>A0A8H7ZLY1</accession>
<dbReference type="SUPFAM" id="SSF49329">
    <property type="entry name" value="Cu,Zn superoxide dismutase-like"/>
    <property type="match status" value="1"/>
</dbReference>
<dbReference type="Proteomes" id="UP000673691">
    <property type="component" value="Unassembled WGS sequence"/>
</dbReference>
<comment type="caution">
    <text evidence="2">The sequence shown here is derived from an EMBL/GenBank/DDBJ whole genome shotgun (WGS) entry which is preliminary data.</text>
</comment>
<dbReference type="OrthoDB" id="2015551at2759"/>
<evidence type="ECO:0000259" key="1">
    <source>
        <dbReference type="Pfam" id="PF00080"/>
    </source>
</evidence>
<dbReference type="AlphaFoldDB" id="A0A8H7ZLY1"/>
<evidence type="ECO:0000313" key="3">
    <source>
        <dbReference type="Proteomes" id="UP000673691"/>
    </source>
</evidence>
<evidence type="ECO:0000313" key="2">
    <source>
        <dbReference type="EMBL" id="KAG5455804.1"/>
    </source>
</evidence>
<gene>
    <name evidence="2" type="ORF">BJ554DRAFT_4650</name>
</gene>
<dbReference type="InterPro" id="IPR001424">
    <property type="entry name" value="SOD_Cu_Zn_dom"/>
</dbReference>
<feature type="domain" description="Superoxide dismutase copper/zinc binding" evidence="1">
    <location>
        <begin position="26"/>
        <end position="59"/>
    </location>
</feature>
<protein>
    <recommendedName>
        <fullName evidence="1">Superoxide dismutase copper/zinc binding domain-containing protein</fullName>
    </recommendedName>
</protein>
<organism evidence="2 3">
    <name type="scientific">Olpidium bornovanus</name>
    <dbReference type="NCBI Taxonomy" id="278681"/>
    <lineage>
        <taxon>Eukaryota</taxon>
        <taxon>Fungi</taxon>
        <taxon>Fungi incertae sedis</taxon>
        <taxon>Olpidiomycota</taxon>
        <taxon>Olpidiomycotina</taxon>
        <taxon>Olpidiomycetes</taxon>
        <taxon>Olpidiales</taxon>
        <taxon>Olpidiaceae</taxon>
        <taxon>Olpidium</taxon>
    </lineage>
</organism>
<dbReference type="Gene3D" id="2.60.40.200">
    <property type="entry name" value="Superoxide dismutase, copper/zinc binding domain"/>
    <property type="match status" value="1"/>
</dbReference>
<keyword evidence="3" id="KW-1185">Reference proteome</keyword>
<dbReference type="InterPro" id="IPR036423">
    <property type="entry name" value="SOD-like_Cu/Zn_dom_sf"/>
</dbReference>
<dbReference type="GO" id="GO:0006801">
    <property type="term" value="P:superoxide metabolic process"/>
    <property type="evidence" value="ECO:0007669"/>
    <property type="project" value="InterPro"/>
</dbReference>
<name>A0A8H7ZLY1_9FUNG</name>
<sequence length="114" mass="12659">MSVQVPLHRPTLYVAVAVLKGNSDLQGTVRFTQESQEHPVNVDARFQGLSPGKHGFHVQLSPPRRLLLPPPPPPFLLLRRAHRHVAPRVSVQKIRSSDAASAVPLSRGLNWLRC</sequence>
<proteinExistence type="predicted"/>
<dbReference type="EMBL" id="JAEFCI010012766">
    <property type="protein sequence ID" value="KAG5455804.1"/>
    <property type="molecule type" value="Genomic_DNA"/>
</dbReference>
<dbReference type="GO" id="GO:0046872">
    <property type="term" value="F:metal ion binding"/>
    <property type="evidence" value="ECO:0007669"/>
    <property type="project" value="InterPro"/>
</dbReference>
<dbReference type="Pfam" id="PF00080">
    <property type="entry name" value="Sod_Cu"/>
    <property type="match status" value="1"/>
</dbReference>